<evidence type="ECO:0000313" key="2">
    <source>
        <dbReference type="EMBL" id="VEL07866.1"/>
    </source>
</evidence>
<comment type="caution">
    <text evidence="2">The sequence shown here is derived from an EMBL/GenBank/DDBJ whole genome shotgun (WGS) entry which is preliminary data.</text>
</comment>
<protein>
    <submittedName>
        <fullName evidence="2">Uncharacterized protein</fullName>
    </submittedName>
</protein>
<dbReference type="OrthoDB" id="10057795at2759"/>
<gene>
    <name evidence="2" type="ORF">PXEA_LOCUS1306</name>
</gene>
<dbReference type="EMBL" id="CAAALY010002636">
    <property type="protein sequence ID" value="VEL07866.1"/>
    <property type="molecule type" value="Genomic_DNA"/>
</dbReference>
<sequence>MTVTNPQSSSAGIDLRISSPNAFTRNGSAIASSGDIFVLHDTYFVPPLIEFQKISCQISSSNFVNFGKKIYAFIHNYDGYGNYIIGSRLDITMTNLADDGGVDTFCKAFPSSRPICEDKIKPTLFIRSTLSAPGNQLIDTQVILAHRNRGQHMQIWCAHRFVYDLNLSRIQVEEAIEQGQAYLQQHTGRTGPAQFESEGESDSSELVDTSLVNADVSGVAVDERTKRIHRRIQRHLYHLQQRWSGLNTALLEYQAQLDVVYQQEATPALTPV</sequence>
<dbReference type="AlphaFoldDB" id="A0A3S4ZZ89"/>
<reference evidence="2" key="1">
    <citation type="submission" date="2018-11" db="EMBL/GenBank/DDBJ databases">
        <authorList>
            <consortium name="Pathogen Informatics"/>
        </authorList>
    </citation>
    <scope>NUCLEOTIDE SEQUENCE</scope>
</reference>
<keyword evidence="3" id="KW-1185">Reference proteome</keyword>
<evidence type="ECO:0000313" key="3">
    <source>
        <dbReference type="Proteomes" id="UP000784294"/>
    </source>
</evidence>
<proteinExistence type="predicted"/>
<feature type="region of interest" description="Disordered" evidence="1">
    <location>
        <begin position="186"/>
        <end position="206"/>
    </location>
</feature>
<accession>A0A3S4ZZ89</accession>
<evidence type="ECO:0000256" key="1">
    <source>
        <dbReference type="SAM" id="MobiDB-lite"/>
    </source>
</evidence>
<organism evidence="2 3">
    <name type="scientific">Protopolystoma xenopodis</name>
    <dbReference type="NCBI Taxonomy" id="117903"/>
    <lineage>
        <taxon>Eukaryota</taxon>
        <taxon>Metazoa</taxon>
        <taxon>Spiralia</taxon>
        <taxon>Lophotrochozoa</taxon>
        <taxon>Platyhelminthes</taxon>
        <taxon>Monogenea</taxon>
        <taxon>Polyopisthocotylea</taxon>
        <taxon>Polystomatidea</taxon>
        <taxon>Polystomatidae</taxon>
        <taxon>Protopolystoma</taxon>
    </lineage>
</organism>
<name>A0A3S4ZZ89_9PLAT</name>
<dbReference type="Proteomes" id="UP000784294">
    <property type="component" value="Unassembled WGS sequence"/>
</dbReference>